<gene>
    <name evidence="1" type="ORF">FJQ98_16430</name>
</gene>
<protein>
    <submittedName>
        <fullName evidence="1">Uncharacterized protein</fullName>
    </submittedName>
</protein>
<evidence type="ECO:0000313" key="1">
    <source>
        <dbReference type="EMBL" id="QQP10832.1"/>
    </source>
</evidence>
<evidence type="ECO:0000313" key="2">
    <source>
        <dbReference type="Proteomes" id="UP000596049"/>
    </source>
</evidence>
<dbReference type="Proteomes" id="UP000596049">
    <property type="component" value="Chromosome"/>
</dbReference>
<accession>A0ABX7ANH2</accession>
<dbReference type="EMBL" id="CP067341">
    <property type="protein sequence ID" value="QQP10832.1"/>
    <property type="molecule type" value="Genomic_DNA"/>
</dbReference>
<proteinExistence type="predicted"/>
<sequence length="72" mass="8535">MIETSPTKEELANEIKVLRGYIHEISEVWHSYHIDGISKKKYINKVNKVLNKYYSNEEIDLDISELTHELFP</sequence>
<keyword evidence="2" id="KW-1185">Reference proteome</keyword>
<name>A0ABX7ANH2_9BACI</name>
<reference evidence="1 2" key="1">
    <citation type="submission" date="2020-01" db="EMBL/GenBank/DDBJ databases">
        <authorList>
            <person name="Liu G."/>
            <person name="Liu B."/>
        </authorList>
    </citation>
    <scope>NUCLEOTIDE SEQUENCE [LARGE SCALE GENOMIC DNA]</scope>
    <source>
        <strain evidence="1 2">FJAT-51161</strain>
    </source>
</reference>
<organism evidence="1 2">
    <name type="scientific">Lysinibacillus agricola</name>
    <dbReference type="NCBI Taxonomy" id="2590012"/>
    <lineage>
        <taxon>Bacteria</taxon>
        <taxon>Bacillati</taxon>
        <taxon>Bacillota</taxon>
        <taxon>Bacilli</taxon>
        <taxon>Bacillales</taxon>
        <taxon>Bacillaceae</taxon>
        <taxon>Lysinibacillus</taxon>
    </lineage>
</organism>
<dbReference type="RefSeq" id="WP_053595704.1">
    <property type="nucleotide sequence ID" value="NZ_CP067341.1"/>
</dbReference>